<dbReference type="PANTHER" id="PTHR37314:SF4">
    <property type="entry name" value="UPF0700 TRANSMEMBRANE PROTEIN YOAK"/>
    <property type="match status" value="1"/>
</dbReference>
<feature type="transmembrane region" description="Helical" evidence="1">
    <location>
        <begin position="194"/>
        <end position="211"/>
    </location>
</feature>
<feature type="transmembrane region" description="Helical" evidence="1">
    <location>
        <begin position="50"/>
        <end position="75"/>
    </location>
</feature>
<keyword evidence="1" id="KW-1133">Transmembrane helix</keyword>
<proteinExistence type="predicted"/>
<evidence type="ECO:0000256" key="1">
    <source>
        <dbReference type="SAM" id="Phobius"/>
    </source>
</evidence>
<organism evidence="2 3">
    <name type="scientific">Brevundimonas mediterranea</name>
    <dbReference type="NCBI Taxonomy" id="74329"/>
    <lineage>
        <taxon>Bacteria</taxon>
        <taxon>Pseudomonadati</taxon>
        <taxon>Pseudomonadota</taxon>
        <taxon>Alphaproteobacteria</taxon>
        <taxon>Caulobacterales</taxon>
        <taxon>Caulobacteraceae</taxon>
        <taxon>Brevundimonas</taxon>
    </lineage>
</organism>
<gene>
    <name evidence="2" type="ORF">GGR11_001849</name>
</gene>
<sequence>MSRTGHPLPGLLVALSFAAGATDAFAFLALNGVFTANMTGNLILVGLFQRVHFAATLIGAGGAVLVFALALYVGFRLTRVPSDARAGFGPLVGAAGFQALTAALWLASRQTKTLPIILVLIALSCIAMALQTVAAKRMGADRSISTTFATGAMTGLMQDLADGVPGERGLRLLIVIALPAGALLGAALMYAAPALAPVAPTLILVGCVLGARR</sequence>
<evidence type="ECO:0000313" key="2">
    <source>
        <dbReference type="EMBL" id="MBB3872296.1"/>
    </source>
</evidence>
<dbReference type="Proteomes" id="UP000532936">
    <property type="component" value="Unassembled WGS sequence"/>
</dbReference>
<accession>A0A7W6A2W9</accession>
<evidence type="ECO:0000313" key="3">
    <source>
        <dbReference type="Proteomes" id="UP000532936"/>
    </source>
</evidence>
<protein>
    <submittedName>
        <fullName evidence="2">Uncharacterized membrane protein YoaK (UPF0700 family)</fullName>
    </submittedName>
</protein>
<dbReference type="InterPro" id="IPR010699">
    <property type="entry name" value="DUF1275"/>
</dbReference>
<name>A0A7W6A2W9_9CAUL</name>
<keyword evidence="1" id="KW-0472">Membrane</keyword>
<dbReference type="AlphaFoldDB" id="A0A7W6A2W9"/>
<reference evidence="2 3" key="1">
    <citation type="submission" date="2020-08" db="EMBL/GenBank/DDBJ databases">
        <title>Genomic Encyclopedia of Type Strains, Phase IV (KMG-IV): sequencing the most valuable type-strain genomes for metagenomic binning, comparative biology and taxonomic classification.</title>
        <authorList>
            <person name="Goeker M."/>
        </authorList>
    </citation>
    <scope>NUCLEOTIDE SEQUENCE [LARGE SCALE GENOMIC DNA]</scope>
    <source>
        <strain evidence="2 3">DSM 14878</strain>
    </source>
</reference>
<comment type="caution">
    <text evidence="2">The sequence shown here is derived from an EMBL/GenBank/DDBJ whole genome shotgun (WGS) entry which is preliminary data.</text>
</comment>
<dbReference type="EMBL" id="JACIDA010000002">
    <property type="protein sequence ID" value="MBB3872296.1"/>
    <property type="molecule type" value="Genomic_DNA"/>
</dbReference>
<dbReference type="Pfam" id="PF06912">
    <property type="entry name" value="DUF1275"/>
    <property type="match status" value="1"/>
</dbReference>
<dbReference type="PANTHER" id="PTHR37314">
    <property type="entry name" value="SLR0142 PROTEIN"/>
    <property type="match status" value="1"/>
</dbReference>
<feature type="transmembrane region" description="Helical" evidence="1">
    <location>
        <begin position="87"/>
        <end position="107"/>
    </location>
</feature>
<feature type="transmembrane region" description="Helical" evidence="1">
    <location>
        <begin position="113"/>
        <end position="135"/>
    </location>
</feature>
<keyword evidence="1" id="KW-0812">Transmembrane</keyword>
<dbReference type="RefSeq" id="WP_183196473.1">
    <property type="nucleotide sequence ID" value="NZ_JACIDA010000002.1"/>
</dbReference>